<evidence type="ECO:0000313" key="9">
    <source>
        <dbReference type="EMBL" id="MFM9414484.1"/>
    </source>
</evidence>
<sequence length="390" mass="40384">MKASSQRFLVVTLISFILFTANYTQYQLSPIANDIMALLDIDTQAFTAAFTAPMIPAVVFSLVSGLLVDRFGVRLILGMAVTLMAIGTVARMAGDTYSIFFWAMLFSGFGPAFINANAAKIFGAHFSPSRAHRMMGLAMALGCLGMTVGMATTALLPSIRTAYWIAGILAVIAVPAWWLLIAPTAVVEEPDGLSLKRSLQAVIRHRGVWVTGLALCFIMGAALLINATMPTALATKGFSPATAGFYSAMISVGAIVGSFSTPYIAGWLGGLRRAIVLIVALGALALAFAWQLPAGILLAAGLFLCGFTTSGIFPLLLAIPLSLKGVGMQFAGTAGGLIASLQLLGAVLIPGHIILPLTGNAPGPAFLAAGACMALAVLAMAFLPALEEGA</sequence>
<evidence type="ECO:0000256" key="6">
    <source>
        <dbReference type="ARBA" id="ARBA00023136"/>
    </source>
</evidence>
<feature type="transmembrane region" description="Helical" evidence="7">
    <location>
        <begin position="296"/>
        <end position="318"/>
    </location>
</feature>
<keyword evidence="6 7" id="KW-0472">Membrane</keyword>
<feature type="transmembrane region" description="Helical" evidence="7">
    <location>
        <begin position="162"/>
        <end position="186"/>
    </location>
</feature>
<evidence type="ECO:0000256" key="5">
    <source>
        <dbReference type="ARBA" id="ARBA00022989"/>
    </source>
</evidence>
<comment type="caution">
    <text evidence="9">The sequence shown here is derived from an EMBL/GenBank/DDBJ whole genome shotgun (WGS) entry which is preliminary data.</text>
</comment>
<evidence type="ECO:0000313" key="10">
    <source>
        <dbReference type="Proteomes" id="UP001631949"/>
    </source>
</evidence>
<dbReference type="PANTHER" id="PTHR23514:SF3">
    <property type="entry name" value="BYPASS OF STOP CODON PROTEIN 6"/>
    <property type="match status" value="1"/>
</dbReference>
<feature type="transmembrane region" description="Helical" evidence="7">
    <location>
        <begin position="99"/>
        <end position="122"/>
    </location>
</feature>
<evidence type="ECO:0000256" key="2">
    <source>
        <dbReference type="ARBA" id="ARBA00008335"/>
    </source>
</evidence>
<dbReference type="Gene3D" id="1.20.1250.20">
    <property type="entry name" value="MFS general substrate transporter like domains"/>
    <property type="match status" value="2"/>
</dbReference>
<dbReference type="InterPro" id="IPR036259">
    <property type="entry name" value="MFS_trans_sf"/>
</dbReference>
<feature type="transmembrane region" description="Helical" evidence="7">
    <location>
        <begin position="48"/>
        <end position="68"/>
    </location>
</feature>
<feature type="transmembrane region" description="Helical" evidence="7">
    <location>
        <begin position="134"/>
        <end position="156"/>
    </location>
</feature>
<dbReference type="InterPro" id="IPR011701">
    <property type="entry name" value="MFS"/>
</dbReference>
<keyword evidence="10" id="KW-1185">Reference proteome</keyword>
<dbReference type="RefSeq" id="WP_408978090.1">
    <property type="nucleotide sequence ID" value="NZ_JBJUVG010000020.1"/>
</dbReference>
<name>A0ABW9H0W0_9FIRM</name>
<feature type="domain" description="Major facilitator superfamily (MFS) profile" evidence="8">
    <location>
        <begin position="8"/>
        <end position="388"/>
    </location>
</feature>
<feature type="transmembrane region" description="Helical" evidence="7">
    <location>
        <begin position="365"/>
        <end position="386"/>
    </location>
</feature>
<evidence type="ECO:0000256" key="3">
    <source>
        <dbReference type="ARBA" id="ARBA00022448"/>
    </source>
</evidence>
<gene>
    <name evidence="9" type="ORF">ACKQTC_08905</name>
</gene>
<feature type="transmembrane region" description="Helical" evidence="7">
    <location>
        <begin position="330"/>
        <end position="353"/>
    </location>
</feature>
<evidence type="ECO:0000256" key="7">
    <source>
        <dbReference type="SAM" id="Phobius"/>
    </source>
</evidence>
<keyword evidence="5 7" id="KW-1133">Transmembrane helix</keyword>
<organism evidence="9 10">
    <name type="scientific">Peptococcus simiae</name>
    <dbReference type="NCBI Taxonomy" id="1643805"/>
    <lineage>
        <taxon>Bacteria</taxon>
        <taxon>Bacillati</taxon>
        <taxon>Bacillota</taxon>
        <taxon>Clostridia</taxon>
        <taxon>Eubacteriales</taxon>
        <taxon>Peptococcaceae</taxon>
        <taxon>Peptococcus</taxon>
    </lineage>
</organism>
<keyword evidence="3" id="KW-0813">Transport</keyword>
<protein>
    <submittedName>
        <fullName evidence="9">Nitrate/nitrite transporter</fullName>
    </submittedName>
</protein>
<dbReference type="SUPFAM" id="SSF103473">
    <property type="entry name" value="MFS general substrate transporter"/>
    <property type="match status" value="1"/>
</dbReference>
<dbReference type="InterPro" id="IPR051788">
    <property type="entry name" value="MFS_Transporter"/>
</dbReference>
<reference evidence="9 10" key="1">
    <citation type="journal article" date="2016" name="Int. J. Syst. Evol. Microbiol.">
        <title>Peptococcus simiae sp. nov., isolated from rhesus macaque faeces and emended description of the genus Peptococcus.</title>
        <authorList>
            <person name="Shkoporov A.N."/>
            <person name="Efimov B.A."/>
            <person name="Kondova I."/>
            <person name="Ouwerling B."/>
            <person name="Chaplin A.V."/>
            <person name="Shcherbakova V.A."/>
            <person name="Langermans J.A.M."/>
        </authorList>
    </citation>
    <scope>NUCLEOTIDE SEQUENCE [LARGE SCALE GENOMIC DNA]</scope>
    <source>
        <strain evidence="9 10">M108</strain>
    </source>
</reference>
<dbReference type="Pfam" id="PF07690">
    <property type="entry name" value="MFS_1"/>
    <property type="match status" value="1"/>
</dbReference>
<comment type="subcellular location">
    <subcellularLocation>
        <location evidence="1">Cell membrane</location>
        <topology evidence="1">Multi-pass membrane protein</topology>
    </subcellularLocation>
</comment>
<evidence type="ECO:0000259" key="8">
    <source>
        <dbReference type="PROSITE" id="PS50850"/>
    </source>
</evidence>
<dbReference type="PROSITE" id="PS50850">
    <property type="entry name" value="MFS"/>
    <property type="match status" value="1"/>
</dbReference>
<feature type="transmembrane region" description="Helical" evidence="7">
    <location>
        <begin position="274"/>
        <end position="290"/>
    </location>
</feature>
<dbReference type="PANTHER" id="PTHR23514">
    <property type="entry name" value="BYPASS OF STOP CODON PROTEIN 6"/>
    <property type="match status" value="1"/>
</dbReference>
<feature type="transmembrane region" description="Helical" evidence="7">
    <location>
        <begin position="207"/>
        <end position="225"/>
    </location>
</feature>
<comment type="similarity">
    <text evidence="2">Belongs to the major facilitator superfamily.</text>
</comment>
<feature type="transmembrane region" description="Helical" evidence="7">
    <location>
        <begin position="245"/>
        <end position="267"/>
    </location>
</feature>
<evidence type="ECO:0000256" key="4">
    <source>
        <dbReference type="ARBA" id="ARBA00022692"/>
    </source>
</evidence>
<accession>A0ABW9H0W0</accession>
<proteinExistence type="inferred from homology"/>
<feature type="transmembrane region" description="Helical" evidence="7">
    <location>
        <begin position="75"/>
        <end position="93"/>
    </location>
</feature>
<dbReference type="Proteomes" id="UP001631949">
    <property type="component" value="Unassembled WGS sequence"/>
</dbReference>
<dbReference type="EMBL" id="JBJUVG010000020">
    <property type="protein sequence ID" value="MFM9414484.1"/>
    <property type="molecule type" value="Genomic_DNA"/>
</dbReference>
<dbReference type="CDD" id="cd06174">
    <property type="entry name" value="MFS"/>
    <property type="match status" value="1"/>
</dbReference>
<evidence type="ECO:0000256" key="1">
    <source>
        <dbReference type="ARBA" id="ARBA00004651"/>
    </source>
</evidence>
<keyword evidence="4 7" id="KW-0812">Transmembrane</keyword>
<dbReference type="InterPro" id="IPR020846">
    <property type="entry name" value="MFS_dom"/>
</dbReference>